<dbReference type="PANTHER" id="PTHR43283:SF3">
    <property type="entry name" value="BETA-LACTAMASE FAMILY PROTEIN (AFU_ORTHOLOGUE AFUA_5G07500)"/>
    <property type="match status" value="1"/>
</dbReference>
<dbReference type="SUPFAM" id="SSF56601">
    <property type="entry name" value="beta-lactamase/transpeptidase-like"/>
    <property type="match status" value="1"/>
</dbReference>
<reference evidence="3" key="1">
    <citation type="journal article" date="2019" name="Int. J. Syst. Evol. Microbiol.">
        <title>The Global Catalogue of Microorganisms (GCM) 10K type strain sequencing project: providing services to taxonomists for standard genome sequencing and annotation.</title>
        <authorList>
            <consortium name="The Broad Institute Genomics Platform"/>
            <consortium name="The Broad Institute Genome Sequencing Center for Infectious Disease"/>
            <person name="Wu L."/>
            <person name="Ma J."/>
        </authorList>
    </citation>
    <scope>NUCLEOTIDE SEQUENCE [LARGE SCALE GENOMIC DNA]</scope>
    <source>
        <strain evidence="3">CCUG 62982</strain>
    </source>
</reference>
<evidence type="ECO:0000313" key="3">
    <source>
        <dbReference type="Proteomes" id="UP001596977"/>
    </source>
</evidence>
<dbReference type="EMBL" id="JBHTJG010000001">
    <property type="protein sequence ID" value="MFD0945559.1"/>
    <property type="molecule type" value="Genomic_DNA"/>
</dbReference>
<comment type="caution">
    <text evidence="2">The sequence shown here is derived from an EMBL/GenBank/DDBJ whole genome shotgun (WGS) entry which is preliminary data.</text>
</comment>
<evidence type="ECO:0000313" key="2">
    <source>
        <dbReference type="EMBL" id="MFD0945559.1"/>
    </source>
</evidence>
<feature type="domain" description="Beta-lactamase-related" evidence="1">
    <location>
        <begin position="42"/>
        <end position="430"/>
    </location>
</feature>
<gene>
    <name evidence="2" type="ORF">ACFQ1E_04320</name>
</gene>
<sequence length="435" mass="46746">MTEMMGRRAFGAMLAGTCFSTMLPAPGLAATGDRKRLAAALDTWLARIVDNGWVSGAAVRIEKAGAAPLTRLHGFADREARTPLGESTIYRIYSMTKPVTAACMMTLVEDGKVALDQPVRELLPEWSDPQVLVRFDGDKPVTEPAKRPITVRHLLTHTSGLSESFNKGFEPSADLYHRIGLIAGQFRPALGITSLKRYSEVLATIPLAFQPGEKWLYSSGLEVAGRVIEAASGRDYESYLRARLLQPLGMADTHFALPASKRPRLAAMYVGSPDGKTARLNPPMIPAWGEDSVIPMGGSGLFSTLGDYTRFAQMLIGRGRLGRARVLRAESVTAMMTNQLPPALGDMPLSAAARFGLGGEVKGLGFGLGGSVLVDPAAAGGMGHRGEYAWGGAASTTFWVDPVTRTSVVLMTQKLPSGIHPLRDELRRLVYGRLP</sequence>
<dbReference type="Proteomes" id="UP001596977">
    <property type="component" value="Unassembled WGS sequence"/>
</dbReference>
<dbReference type="InterPro" id="IPR050789">
    <property type="entry name" value="Diverse_Enzym_Activities"/>
</dbReference>
<keyword evidence="2" id="KW-0378">Hydrolase</keyword>
<dbReference type="InterPro" id="IPR001466">
    <property type="entry name" value="Beta-lactam-related"/>
</dbReference>
<dbReference type="Pfam" id="PF00144">
    <property type="entry name" value="Beta-lactamase"/>
    <property type="match status" value="1"/>
</dbReference>
<dbReference type="Gene3D" id="3.40.710.10">
    <property type="entry name" value="DD-peptidase/beta-lactamase superfamily"/>
    <property type="match status" value="1"/>
</dbReference>
<dbReference type="InterPro" id="IPR012338">
    <property type="entry name" value="Beta-lactam/transpept-like"/>
</dbReference>
<dbReference type="RefSeq" id="WP_264942203.1">
    <property type="nucleotide sequence ID" value="NZ_JAPDRA010000001.1"/>
</dbReference>
<organism evidence="2 3">
    <name type="scientific">Sphingomonas canadensis</name>
    <dbReference type="NCBI Taxonomy" id="1219257"/>
    <lineage>
        <taxon>Bacteria</taxon>
        <taxon>Pseudomonadati</taxon>
        <taxon>Pseudomonadota</taxon>
        <taxon>Alphaproteobacteria</taxon>
        <taxon>Sphingomonadales</taxon>
        <taxon>Sphingomonadaceae</taxon>
        <taxon>Sphingomonas</taxon>
    </lineage>
</organism>
<name>A0ABW3H2G5_9SPHN</name>
<protein>
    <submittedName>
        <fullName evidence="2">Serine hydrolase domain-containing protein</fullName>
        <ecNumber evidence="2">3.-.-.-</ecNumber>
    </submittedName>
</protein>
<proteinExistence type="predicted"/>
<dbReference type="GO" id="GO:0016787">
    <property type="term" value="F:hydrolase activity"/>
    <property type="evidence" value="ECO:0007669"/>
    <property type="project" value="UniProtKB-KW"/>
</dbReference>
<dbReference type="EC" id="3.-.-.-" evidence="2"/>
<keyword evidence="3" id="KW-1185">Reference proteome</keyword>
<dbReference type="PANTHER" id="PTHR43283">
    <property type="entry name" value="BETA-LACTAMASE-RELATED"/>
    <property type="match status" value="1"/>
</dbReference>
<evidence type="ECO:0000259" key="1">
    <source>
        <dbReference type="Pfam" id="PF00144"/>
    </source>
</evidence>
<accession>A0ABW3H2G5</accession>